<evidence type="ECO:0000256" key="1">
    <source>
        <dbReference type="SAM" id="Phobius"/>
    </source>
</evidence>
<dbReference type="RefSeq" id="WP_301722716.1">
    <property type="nucleotide sequence ID" value="NZ_JAUJWV010000001.1"/>
</dbReference>
<keyword evidence="1" id="KW-0812">Transmembrane</keyword>
<keyword evidence="3" id="KW-1185">Reference proteome</keyword>
<feature type="transmembrane region" description="Helical" evidence="1">
    <location>
        <begin position="178"/>
        <end position="200"/>
    </location>
</feature>
<sequence length="254" mass="25793">MAAGERVSGMGSALLWGAVAGAANLIGSFIVLAIALPQRLIAYVMALGTGALIGAVCFELLAEALELGDFLDIAFGFLGGAALFTVFDLIVTNRGGMHRKRSGHGADKPVHSDEGTGLAIFIGTVMDALPETAMIGLGIAQGGGVGIALIAAIFISNLPEGISSTTGLRKSGYSIEKILFMWTFVLLASAASSLFGYAVLNEASESTHAIVSSFAAGAIVAMIASTMMPEAHEKGGPMVGLITACGVFITLLLG</sequence>
<dbReference type="Proteomes" id="UP001172055">
    <property type="component" value="Unassembled WGS sequence"/>
</dbReference>
<proteinExistence type="predicted"/>
<feature type="transmembrane region" description="Helical" evidence="1">
    <location>
        <begin position="40"/>
        <end position="61"/>
    </location>
</feature>
<dbReference type="EMBL" id="JAUJWV010000001">
    <property type="protein sequence ID" value="MDN7240816.1"/>
    <property type="molecule type" value="Genomic_DNA"/>
</dbReference>
<accession>A0ABT8MYV1</accession>
<reference evidence="2 3" key="1">
    <citation type="submission" date="2023-06" db="EMBL/GenBank/DDBJ databases">
        <title>Novel species in genus Planococcus.</title>
        <authorList>
            <person name="Ning S."/>
        </authorList>
    </citation>
    <scope>NUCLEOTIDE SEQUENCE [LARGE SCALE GENOMIC DNA]</scope>
    <source>
        <strain evidence="2 3">N028</strain>
    </source>
</reference>
<evidence type="ECO:0000313" key="2">
    <source>
        <dbReference type="EMBL" id="MDN7240816.1"/>
    </source>
</evidence>
<organism evidence="2 3">
    <name type="scientific">Planococcus shixiaomingii</name>
    <dbReference type="NCBI Taxonomy" id="3058393"/>
    <lineage>
        <taxon>Bacteria</taxon>
        <taxon>Bacillati</taxon>
        <taxon>Bacillota</taxon>
        <taxon>Bacilli</taxon>
        <taxon>Bacillales</taxon>
        <taxon>Caryophanaceae</taxon>
        <taxon>Planococcus</taxon>
    </lineage>
</organism>
<feature type="transmembrane region" description="Helical" evidence="1">
    <location>
        <begin position="13"/>
        <end position="33"/>
    </location>
</feature>
<feature type="transmembrane region" description="Helical" evidence="1">
    <location>
        <begin position="73"/>
        <end position="91"/>
    </location>
</feature>
<keyword evidence="1" id="KW-1133">Transmembrane helix</keyword>
<evidence type="ECO:0000313" key="3">
    <source>
        <dbReference type="Proteomes" id="UP001172055"/>
    </source>
</evidence>
<gene>
    <name evidence="2" type="ORF">QWY14_03395</name>
</gene>
<feature type="transmembrane region" description="Helical" evidence="1">
    <location>
        <begin position="235"/>
        <end position="253"/>
    </location>
</feature>
<feature type="transmembrane region" description="Helical" evidence="1">
    <location>
        <begin position="209"/>
        <end position="229"/>
    </location>
</feature>
<name>A0ABT8MYV1_9BACL</name>
<protein>
    <submittedName>
        <fullName evidence="2">ZIP family metal transporter</fullName>
    </submittedName>
</protein>
<comment type="caution">
    <text evidence="2">The sequence shown here is derived from an EMBL/GenBank/DDBJ whole genome shotgun (WGS) entry which is preliminary data.</text>
</comment>
<keyword evidence="1" id="KW-0472">Membrane</keyword>
<feature type="transmembrane region" description="Helical" evidence="1">
    <location>
        <begin position="135"/>
        <end position="158"/>
    </location>
</feature>